<proteinExistence type="predicted"/>
<organism evidence="3 4">
    <name type="scientific">Diplodia corticola</name>
    <dbReference type="NCBI Taxonomy" id="236234"/>
    <lineage>
        <taxon>Eukaryota</taxon>
        <taxon>Fungi</taxon>
        <taxon>Dikarya</taxon>
        <taxon>Ascomycota</taxon>
        <taxon>Pezizomycotina</taxon>
        <taxon>Dothideomycetes</taxon>
        <taxon>Dothideomycetes incertae sedis</taxon>
        <taxon>Botryosphaeriales</taxon>
        <taxon>Botryosphaeriaceae</taxon>
        <taxon>Diplodia</taxon>
    </lineage>
</organism>
<feature type="compositionally biased region" description="Polar residues" evidence="1">
    <location>
        <begin position="23"/>
        <end position="41"/>
    </location>
</feature>
<keyword evidence="2" id="KW-1133">Transmembrane helix</keyword>
<keyword evidence="4" id="KW-1185">Reference proteome</keyword>
<reference evidence="3 4" key="1">
    <citation type="submission" date="2016-10" db="EMBL/GenBank/DDBJ databases">
        <title>Proteomics and genomics reveal pathogen-plant mechanisms compatible with a hemibiotrophic lifestyle of Diplodia corticola.</title>
        <authorList>
            <person name="Fernandes I."/>
            <person name="De Jonge R."/>
            <person name="Van De Peer Y."/>
            <person name="Devreese B."/>
            <person name="Alves A."/>
            <person name="Esteves A.C."/>
        </authorList>
    </citation>
    <scope>NUCLEOTIDE SEQUENCE [LARGE SCALE GENOMIC DNA]</scope>
    <source>
        <strain evidence="3 4">CBS 112549</strain>
    </source>
</reference>
<gene>
    <name evidence="3" type="ORF">BKCO1_6400050</name>
</gene>
<accession>A0A1J9QMT9</accession>
<name>A0A1J9QMT9_9PEZI</name>
<feature type="compositionally biased region" description="Basic residues" evidence="1">
    <location>
        <begin position="1"/>
        <end position="12"/>
    </location>
</feature>
<feature type="compositionally biased region" description="Low complexity" evidence="1">
    <location>
        <begin position="173"/>
        <end position="182"/>
    </location>
</feature>
<feature type="region of interest" description="Disordered" evidence="1">
    <location>
        <begin position="173"/>
        <end position="246"/>
    </location>
</feature>
<keyword evidence="2" id="KW-0472">Membrane</keyword>
<evidence type="ECO:0000313" key="4">
    <source>
        <dbReference type="Proteomes" id="UP000183809"/>
    </source>
</evidence>
<evidence type="ECO:0000256" key="2">
    <source>
        <dbReference type="SAM" id="Phobius"/>
    </source>
</evidence>
<feature type="region of interest" description="Disordered" evidence="1">
    <location>
        <begin position="1"/>
        <end position="42"/>
    </location>
</feature>
<dbReference type="AlphaFoldDB" id="A0A1J9QMT9"/>
<dbReference type="GeneID" id="31018466"/>
<feature type="region of interest" description="Disordered" evidence="1">
    <location>
        <begin position="267"/>
        <end position="287"/>
    </location>
</feature>
<evidence type="ECO:0000256" key="1">
    <source>
        <dbReference type="SAM" id="MobiDB-lite"/>
    </source>
</evidence>
<comment type="caution">
    <text evidence="3">The sequence shown here is derived from an EMBL/GenBank/DDBJ whole genome shotgun (WGS) entry which is preliminary data.</text>
</comment>
<dbReference type="EMBL" id="MNUE01000064">
    <property type="protein sequence ID" value="OJD30198.1"/>
    <property type="molecule type" value="Genomic_DNA"/>
</dbReference>
<sequence>MLRPHPHRHNANPHRITELKTHPLSSYTALPSDQTSQNTRQRNTKLAKMKGNMVIFLALVGSIVAAIAAWYGLKAYIMRAGAYDRRHPTQRAFVRARRGRRRYFIFGERLPPKPSLRMRALQQRDEERALEDNISINASAGSDGEDERGIAKSYNISAIDGSASLATTTAGAPASATSTAAHSAKRGASSRAERYARSVRSGKSNATTGATSSATGLSGQQQSNTTSAAAASTTANTARTTTSAAAANDDDADSIIPATTAVIDHALPNGRNAVRRPPGARVVHGPRGTGLRFKIARPKMPLSNGGGAGSNNAAAAATAVKSADMGAAPAGDAEDAAPAAAAETAAATAGEAAAPANAAAAEGAADAPAGVTELAADGSVCAAAAPAINGGAGNGNGNGINANANSNGINNANGSNEAHVPASFTYPANGNITNTGTGAGTGYGAPADITVAPFPGDDVFKLDNEAPANSFLAHAVGTGAGAGEKQQQGGQGQGK</sequence>
<dbReference type="Proteomes" id="UP000183809">
    <property type="component" value="Unassembled WGS sequence"/>
</dbReference>
<feature type="transmembrane region" description="Helical" evidence="2">
    <location>
        <begin position="53"/>
        <end position="73"/>
    </location>
</feature>
<protein>
    <submittedName>
        <fullName evidence="3">Uncharacterized protein</fullName>
    </submittedName>
</protein>
<dbReference type="RefSeq" id="XP_020126458.1">
    <property type="nucleotide sequence ID" value="XM_020278205.1"/>
</dbReference>
<feature type="compositionally biased region" description="Low complexity" evidence="1">
    <location>
        <begin position="201"/>
        <end position="246"/>
    </location>
</feature>
<evidence type="ECO:0000313" key="3">
    <source>
        <dbReference type="EMBL" id="OJD30198.1"/>
    </source>
</evidence>
<keyword evidence="2" id="KW-0812">Transmembrane</keyword>